<evidence type="ECO:0000313" key="2">
    <source>
        <dbReference type="EMBL" id="KAK3263733.1"/>
    </source>
</evidence>
<reference evidence="3" key="2">
    <citation type="submission" date="2023-06" db="EMBL/GenBank/DDBJ databases">
        <title>Long-read-based genome assembly of the green algal bacterivore Cymbomonas tetramitiformis.</title>
        <authorList>
            <person name="Gyaltshen Y."/>
            <person name="Rozenberg A."/>
            <person name="Paasch A."/>
            <person name="Burns J.A."/>
            <person name="Warring S."/>
            <person name="Larson R."/>
            <person name="Maurer-Alcala X."/>
            <person name="Dacks J."/>
            <person name="Kim E."/>
        </authorList>
    </citation>
    <scope>NUCLEOTIDE SEQUENCE</scope>
    <source>
        <strain evidence="3">PLY_AMNH</strain>
    </source>
</reference>
<accession>A0AAE0FWH5</accession>
<sequence>MAAEWQLSESAKVCANLLKRNAASLTAGVQDTPQWKRVLSDPSMFPPHSLSGQTFASYSTNCFDPADSFSYEINYNPESRINLFDRLSSTTMRLPSESPPAFSNDAPMERHNSAPLPGEEAQNRQFHSPPSFVNNTVDIPVRCPSGLLELPTRTAEACSDFNHFLSQWTPSCDTGVTRGPSCNDGKDTSITNQEVFDEVPNNISAAEIPLRFSKHEIVKRARSNTLSVLCLAIHKLLLPTEIAEEYTVKAARLSGRTNRVPERTVIHESFQRIWKFEGKHAAAFQKILPEYEDLFSSGDGAVTSVVDQNDKRNFMIKQLKSGWSSWPLFKQFENFEVSDFEVRSFTEEKAQLHWQTNGEELNIYDITYDDSTWEVSDREENSASVCKSMADLKDILSFLIIWTQKFLDITGKTAHTNVHYVEDLWPTCCNKLVQGFVDELDDVITYYDAMKRPCHGK</sequence>
<dbReference type="EMBL" id="LGRX02012741">
    <property type="protein sequence ID" value="KAK3266918.1"/>
    <property type="molecule type" value="Genomic_DNA"/>
</dbReference>
<dbReference type="AlphaFoldDB" id="A0AAE0FWH5"/>
<comment type="caution">
    <text evidence="3">The sequence shown here is derived from an EMBL/GenBank/DDBJ whole genome shotgun (WGS) entry which is preliminary data.</text>
</comment>
<proteinExistence type="predicted"/>
<reference evidence="3 4" key="1">
    <citation type="journal article" date="2015" name="Genome Biol. Evol.">
        <title>Comparative Genomics of a Bacterivorous Green Alga Reveals Evolutionary Causalities and Consequences of Phago-Mixotrophic Mode of Nutrition.</title>
        <authorList>
            <person name="Burns J.A."/>
            <person name="Paasch A."/>
            <person name="Narechania A."/>
            <person name="Kim E."/>
        </authorList>
    </citation>
    <scope>NUCLEOTIDE SEQUENCE [LARGE SCALE GENOMIC DNA]</scope>
    <source>
        <strain evidence="3">PLY_AMNH</strain>
    </source>
</reference>
<organism evidence="3 4">
    <name type="scientific">Cymbomonas tetramitiformis</name>
    <dbReference type="NCBI Taxonomy" id="36881"/>
    <lineage>
        <taxon>Eukaryota</taxon>
        <taxon>Viridiplantae</taxon>
        <taxon>Chlorophyta</taxon>
        <taxon>Pyramimonadophyceae</taxon>
        <taxon>Pyramimonadales</taxon>
        <taxon>Pyramimonadaceae</taxon>
        <taxon>Cymbomonas</taxon>
    </lineage>
</organism>
<keyword evidence="4" id="KW-1185">Reference proteome</keyword>
<name>A0AAE0FWH5_9CHLO</name>
<evidence type="ECO:0000313" key="4">
    <source>
        <dbReference type="Proteomes" id="UP001190700"/>
    </source>
</evidence>
<dbReference type="EMBL" id="LGRX02015098">
    <property type="protein sequence ID" value="KAK3263733.1"/>
    <property type="molecule type" value="Genomic_DNA"/>
</dbReference>
<evidence type="ECO:0000256" key="1">
    <source>
        <dbReference type="SAM" id="MobiDB-lite"/>
    </source>
</evidence>
<gene>
    <name evidence="3" type="ORF">CYMTET_24491</name>
    <name evidence="2" type="ORF">CYMTET_27481</name>
</gene>
<dbReference type="Proteomes" id="UP001190700">
    <property type="component" value="Unassembled WGS sequence"/>
</dbReference>
<feature type="region of interest" description="Disordered" evidence="1">
    <location>
        <begin position="94"/>
        <end position="129"/>
    </location>
</feature>
<evidence type="ECO:0000313" key="3">
    <source>
        <dbReference type="EMBL" id="KAK3266918.1"/>
    </source>
</evidence>
<protein>
    <submittedName>
        <fullName evidence="3">Uncharacterized protein</fullName>
    </submittedName>
</protein>